<evidence type="ECO:0000256" key="1">
    <source>
        <dbReference type="SAM" id="SignalP"/>
    </source>
</evidence>
<feature type="chain" id="PRO_5004774946" description="PexRD2 WYL domain-containing protein" evidence="1">
    <location>
        <begin position="21"/>
        <end position="114"/>
    </location>
</feature>
<evidence type="ECO:0000313" key="3">
    <source>
        <dbReference type="EMBL" id="ETI48474.1"/>
    </source>
</evidence>
<feature type="domain" description="PexRD2 WYL" evidence="2">
    <location>
        <begin position="59"/>
        <end position="91"/>
    </location>
</feature>
<proteinExistence type="predicted"/>
<name>V9FAF9_PHYNI</name>
<protein>
    <recommendedName>
        <fullName evidence="2">PexRD2 WYL domain-containing protein</fullName>
    </recommendedName>
</protein>
<sequence length="114" mass="12245">MRLSHVLVVIAVSFLPASEASLVAAASSHISSTAPGSTSQRLLRTSLTTAEAHADTEDRSLPVKEMKKLMKKLTTKEDFADVLGISKQMGRFHQGCSRYGSVHRSTTSTATLTI</sequence>
<dbReference type="Pfam" id="PF18488">
    <property type="entry name" value="WYL_3"/>
    <property type="match status" value="1"/>
</dbReference>
<dbReference type="EMBL" id="ANIZ01001270">
    <property type="protein sequence ID" value="ETI48474.1"/>
    <property type="molecule type" value="Genomic_DNA"/>
</dbReference>
<accession>V9FAF9</accession>
<dbReference type="InterPro" id="IPR040691">
    <property type="entry name" value="PexRD2_WYL"/>
</dbReference>
<keyword evidence="4" id="KW-1185">Reference proteome</keyword>
<comment type="caution">
    <text evidence="3">The sequence shown here is derived from an EMBL/GenBank/DDBJ whole genome shotgun (WGS) entry which is preliminary data.</text>
</comment>
<dbReference type="Proteomes" id="UP000018721">
    <property type="component" value="Unassembled WGS sequence"/>
</dbReference>
<keyword evidence="1" id="KW-0732">Signal</keyword>
<gene>
    <name evidence="3" type="ORF">F443_07492</name>
</gene>
<feature type="signal peptide" evidence="1">
    <location>
        <begin position="1"/>
        <end position="20"/>
    </location>
</feature>
<evidence type="ECO:0000313" key="4">
    <source>
        <dbReference type="Proteomes" id="UP000018721"/>
    </source>
</evidence>
<organism evidence="3 4">
    <name type="scientific">Phytophthora nicotianae P1569</name>
    <dbReference type="NCBI Taxonomy" id="1317065"/>
    <lineage>
        <taxon>Eukaryota</taxon>
        <taxon>Sar</taxon>
        <taxon>Stramenopiles</taxon>
        <taxon>Oomycota</taxon>
        <taxon>Peronosporomycetes</taxon>
        <taxon>Peronosporales</taxon>
        <taxon>Peronosporaceae</taxon>
        <taxon>Phytophthora</taxon>
    </lineage>
</organism>
<dbReference type="HOGENOM" id="CLU_2125969_0_0_1"/>
<dbReference type="AlphaFoldDB" id="V9FAF9"/>
<evidence type="ECO:0000259" key="2">
    <source>
        <dbReference type="Pfam" id="PF18488"/>
    </source>
</evidence>
<reference evidence="3 4" key="1">
    <citation type="submission" date="2013-11" db="EMBL/GenBank/DDBJ databases">
        <title>The Genome Sequence of Phytophthora parasitica P1569.</title>
        <authorList>
            <consortium name="The Broad Institute Genomics Platform"/>
            <person name="Russ C."/>
            <person name="Tyler B."/>
            <person name="Panabieres F."/>
            <person name="Shan W."/>
            <person name="Tripathy S."/>
            <person name="Grunwald N."/>
            <person name="Machado M."/>
            <person name="Johnson C.S."/>
            <person name="Arredondo F."/>
            <person name="Hong C."/>
            <person name="Coffey M."/>
            <person name="Young S.K."/>
            <person name="Zeng Q."/>
            <person name="Gargeya S."/>
            <person name="Fitzgerald M."/>
            <person name="Abouelleil A."/>
            <person name="Alvarado L."/>
            <person name="Chapman S.B."/>
            <person name="Gainer-Dewar J."/>
            <person name="Goldberg J."/>
            <person name="Griggs A."/>
            <person name="Gujja S."/>
            <person name="Hansen M."/>
            <person name="Howarth C."/>
            <person name="Imamovic A."/>
            <person name="Ireland A."/>
            <person name="Larimer J."/>
            <person name="McCowan C."/>
            <person name="Murphy C."/>
            <person name="Pearson M."/>
            <person name="Poon T.W."/>
            <person name="Priest M."/>
            <person name="Roberts A."/>
            <person name="Saif S."/>
            <person name="Shea T."/>
            <person name="Sykes S."/>
            <person name="Wortman J."/>
            <person name="Nusbaum C."/>
            <person name="Birren B."/>
        </authorList>
    </citation>
    <scope>NUCLEOTIDE SEQUENCE [LARGE SCALE GENOMIC DNA]</scope>
    <source>
        <strain evidence="3 4">P1569</strain>
    </source>
</reference>